<dbReference type="AlphaFoldDB" id="A0A7W5ESZ6"/>
<organism evidence="1 2">
    <name type="scientific">Halomonas stenophila</name>
    <dbReference type="NCBI Taxonomy" id="795312"/>
    <lineage>
        <taxon>Bacteria</taxon>
        <taxon>Pseudomonadati</taxon>
        <taxon>Pseudomonadota</taxon>
        <taxon>Gammaproteobacteria</taxon>
        <taxon>Oceanospirillales</taxon>
        <taxon>Halomonadaceae</taxon>
        <taxon>Halomonas</taxon>
    </lineage>
</organism>
<dbReference type="Gene3D" id="3.40.50.2000">
    <property type="entry name" value="Glycogen Phosphorylase B"/>
    <property type="match status" value="1"/>
</dbReference>
<reference evidence="1 2" key="1">
    <citation type="submission" date="2020-08" db="EMBL/GenBank/DDBJ databases">
        <title>Genomic Encyclopedia of Type Strains, Phase III (KMG-III): the genomes of soil and plant-associated and newly described type strains.</title>
        <authorList>
            <person name="Whitman W."/>
        </authorList>
    </citation>
    <scope>NUCLEOTIDE SEQUENCE [LARGE SCALE GENOMIC DNA]</scope>
    <source>
        <strain evidence="1 2">CECT 7744</strain>
    </source>
</reference>
<dbReference type="EMBL" id="JACHXR010000002">
    <property type="protein sequence ID" value="MBB3230175.1"/>
    <property type="molecule type" value="Genomic_DNA"/>
</dbReference>
<protein>
    <submittedName>
        <fullName evidence="1">Glycosyltransferase involved in cell wall biosynthesis</fullName>
    </submittedName>
</protein>
<comment type="caution">
    <text evidence="1">The sequence shown here is derived from an EMBL/GenBank/DDBJ whole genome shotgun (WGS) entry which is preliminary data.</text>
</comment>
<dbReference type="GO" id="GO:0016740">
    <property type="term" value="F:transferase activity"/>
    <property type="evidence" value="ECO:0007669"/>
    <property type="project" value="UniProtKB-KW"/>
</dbReference>
<keyword evidence="2" id="KW-1185">Reference proteome</keyword>
<name>A0A7W5ESZ6_9GAMM</name>
<dbReference type="SUPFAM" id="SSF53756">
    <property type="entry name" value="UDP-Glycosyltransferase/glycogen phosphorylase"/>
    <property type="match status" value="1"/>
</dbReference>
<keyword evidence="1" id="KW-0808">Transferase</keyword>
<gene>
    <name evidence="1" type="ORF">FHR97_001009</name>
</gene>
<accession>A0A7W5ESZ6</accession>
<dbReference type="Proteomes" id="UP000518892">
    <property type="component" value="Unassembled WGS sequence"/>
</dbReference>
<evidence type="ECO:0000313" key="2">
    <source>
        <dbReference type="Proteomes" id="UP000518892"/>
    </source>
</evidence>
<evidence type="ECO:0000313" key="1">
    <source>
        <dbReference type="EMBL" id="MBB3230175.1"/>
    </source>
</evidence>
<sequence>MTNRWVVLSDGARPTEDIYFLESAAPSLRSSGGVVSRLATRRWRVPLALSAALALRRLAGANLIICRALAPAWLRLLERHREVVGRICYLVDDDIPAAMDEATLPASYRARMARVARLQPRLLALADEVVVSSEALAARFAGRHPRVSVLTPPLLAPLPALTHFDHRPDAAAPWWVGYHGTRAHLPDLSRVAPALVDLHDATDSVGFEVMLGQHTPAELGALARCTAPSPLPWSRFREYQRQRRIHIGLAPLLDTPFNRGKSFIKFLDIAAMGGVGIYSRRLPYTEIVEDGVNGLLADDSPEDWYRCLTRLLDHPQEAGRMAQAAADTARRVGEAGGAVEFWRAR</sequence>
<dbReference type="RefSeq" id="WP_183382677.1">
    <property type="nucleotide sequence ID" value="NZ_JACHXR010000002.1"/>
</dbReference>
<proteinExistence type="predicted"/>